<protein>
    <recommendedName>
        <fullName evidence="3">Ycf54</fullName>
    </recommendedName>
</protein>
<dbReference type="AlphaFoldDB" id="A0A1Z1MNJ5"/>
<geneLocation type="chloroplast" evidence="2"/>
<proteinExistence type="inferred from homology"/>
<evidence type="ECO:0000313" key="2">
    <source>
        <dbReference type="EMBL" id="ARW67355.1"/>
    </source>
</evidence>
<dbReference type="RefSeq" id="YP_009398169.1">
    <property type="nucleotide sequence ID" value="NC_035291.1"/>
</dbReference>
<evidence type="ECO:0008006" key="3">
    <source>
        <dbReference type="Google" id="ProtNLM"/>
    </source>
</evidence>
<sequence>MYNYYFAIASDSFFLNQEPIEEVLRERTQYYQNCDKDIDFWFVLNPGFIHLLDDDSNFLKMPNSCAAIISLDKKFIQWLKLRVVFVHVGSFKSQSIFLPNV</sequence>
<name>A0A1Z1MNJ5_9FLOR</name>
<gene>
    <name evidence="2" type="primary">ycf54</name>
</gene>
<evidence type="ECO:0000256" key="1">
    <source>
        <dbReference type="ARBA" id="ARBA00043978"/>
    </source>
</evidence>
<accession>A0A1Z1MNJ5</accession>
<dbReference type="PANTHER" id="PTHR35319">
    <property type="match status" value="1"/>
</dbReference>
<keyword evidence="2" id="KW-0934">Plastid</keyword>
<dbReference type="InterPro" id="IPR019616">
    <property type="entry name" value="Ycf54"/>
</dbReference>
<reference evidence="2" key="1">
    <citation type="journal article" date="2017" name="J. Phycol.">
        <title>Analysis of chloroplast genomes and a supermatrix inform reclassification of the Rhodomelaceae (Rhodophyta).</title>
        <authorList>
            <person name="Diaz-Tapia P."/>
            <person name="Maggs C.A."/>
            <person name="West J.A."/>
            <person name="Verbruggen H."/>
        </authorList>
    </citation>
    <scope>NUCLEOTIDE SEQUENCE</scope>
    <source>
        <strain evidence="2">PD1388</strain>
    </source>
</reference>
<comment type="similarity">
    <text evidence="1">Belongs to the ycf54 family.</text>
</comment>
<organism evidence="2">
    <name type="scientific">Thaumatella adunca</name>
    <dbReference type="NCBI Taxonomy" id="2006976"/>
    <lineage>
        <taxon>Eukaryota</taxon>
        <taxon>Rhodophyta</taxon>
        <taxon>Florideophyceae</taxon>
        <taxon>Rhodymeniophycidae</taxon>
        <taxon>Ceramiales</taxon>
        <taxon>Rhodomelaceae</taxon>
        <taxon>Thaumatella</taxon>
    </lineage>
</organism>
<dbReference type="Pfam" id="PF10674">
    <property type="entry name" value="Ycf54"/>
    <property type="match status" value="1"/>
</dbReference>
<keyword evidence="2" id="KW-0150">Chloroplast</keyword>
<dbReference type="EMBL" id="MF101447">
    <property type="protein sequence ID" value="ARW67355.1"/>
    <property type="molecule type" value="Genomic_DNA"/>
</dbReference>
<dbReference type="InterPro" id="IPR038409">
    <property type="entry name" value="Ycf54-like_sf"/>
</dbReference>
<dbReference type="GeneID" id="33360657"/>
<dbReference type="Gene3D" id="3.30.70.1860">
    <property type="entry name" value="Uncharacterised protein family Ycf54"/>
    <property type="match status" value="1"/>
</dbReference>
<dbReference type="PANTHER" id="PTHR35319:SF2">
    <property type="entry name" value="YCF54"/>
    <property type="match status" value="1"/>
</dbReference>